<dbReference type="EMBL" id="BARS01043449">
    <property type="protein sequence ID" value="GAG39715.1"/>
    <property type="molecule type" value="Genomic_DNA"/>
</dbReference>
<protein>
    <submittedName>
        <fullName evidence="1">Uncharacterized protein</fullName>
    </submittedName>
</protein>
<comment type="caution">
    <text evidence="1">The sequence shown here is derived from an EMBL/GenBank/DDBJ whole genome shotgun (WGS) entry which is preliminary data.</text>
</comment>
<evidence type="ECO:0000313" key="1">
    <source>
        <dbReference type="EMBL" id="GAG39715.1"/>
    </source>
</evidence>
<sequence length="65" mass="7723">MEKLKTEIITEMGEYAKKFVTEQLAENSTSMRINISNELLVIHISRSLWPAEQRLNRRIEDLRTF</sequence>
<proteinExistence type="predicted"/>
<dbReference type="AlphaFoldDB" id="X0X9H2"/>
<gene>
    <name evidence="1" type="ORF">S01H1_65779</name>
</gene>
<name>X0X9H2_9ZZZZ</name>
<accession>X0X9H2</accession>
<organism evidence="1">
    <name type="scientific">marine sediment metagenome</name>
    <dbReference type="NCBI Taxonomy" id="412755"/>
    <lineage>
        <taxon>unclassified sequences</taxon>
        <taxon>metagenomes</taxon>
        <taxon>ecological metagenomes</taxon>
    </lineage>
</organism>
<feature type="non-terminal residue" evidence="1">
    <location>
        <position position="65"/>
    </location>
</feature>
<reference evidence="1" key="1">
    <citation type="journal article" date="2014" name="Front. Microbiol.">
        <title>High frequency of phylogenetically diverse reductive dehalogenase-homologous genes in deep subseafloor sedimentary metagenomes.</title>
        <authorList>
            <person name="Kawai M."/>
            <person name="Futagami T."/>
            <person name="Toyoda A."/>
            <person name="Takaki Y."/>
            <person name="Nishi S."/>
            <person name="Hori S."/>
            <person name="Arai W."/>
            <person name="Tsubouchi T."/>
            <person name="Morono Y."/>
            <person name="Uchiyama I."/>
            <person name="Ito T."/>
            <person name="Fujiyama A."/>
            <person name="Inagaki F."/>
            <person name="Takami H."/>
        </authorList>
    </citation>
    <scope>NUCLEOTIDE SEQUENCE</scope>
    <source>
        <strain evidence="1">Expedition CK06-06</strain>
    </source>
</reference>